<evidence type="ECO:0000313" key="2">
    <source>
        <dbReference type="EMBL" id="TFI58033.1"/>
    </source>
</evidence>
<feature type="compositionally biased region" description="Polar residues" evidence="1">
    <location>
        <begin position="153"/>
        <end position="175"/>
    </location>
</feature>
<comment type="caution">
    <text evidence="2">The sequence shown here is derived from an EMBL/GenBank/DDBJ whole genome shotgun (WGS) entry which is preliminary data.</text>
</comment>
<name>A0A4Y8ZPV9_9SPHN</name>
<evidence type="ECO:0000313" key="3">
    <source>
        <dbReference type="Proteomes" id="UP000298213"/>
    </source>
</evidence>
<dbReference type="RefSeq" id="WP_135087313.1">
    <property type="nucleotide sequence ID" value="NZ_SPDV01000021.1"/>
</dbReference>
<organism evidence="2 3">
    <name type="scientific">Sphingomonas parva</name>
    <dbReference type="NCBI Taxonomy" id="2555898"/>
    <lineage>
        <taxon>Bacteria</taxon>
        <taxon>Pseudomonadati</taxon>
        <taxon>Pseudomonadota</taxon>
        <taxon>Alphaproteobacteria</taxon>
        <taxon>Sphingomonadales</taxon>
        <taxon>Sphingomonadaceae</taxon>
        <taxon>Sphingomonas</taxon>
    </lineage>
</organism>
<evidence type="ECO:0000256" key="1">
    <source>
        <dbReference type="SAM" id="MobiDB-lite"/>
    </source>
</evidence>
<gene>
    <name evidence="2" type="ORF">E2493_12640</name>
</gene>
<dbReference type="EMBL" id="SPDV01000021">
    <property type="protein sequence ID" value="TFI58033.1"/>
    <property type="molecule type" value="Genomic_DNA"/>
</dbReference>
<dbReference type="Proteomes" id="UP000298213">
    <property type="component" value="Unassembled WGS sequence"/>
</dbReference>
<dbReference type="AlphaFoldDB" id="A0A4Y8ZPV9"/>
<accession>A0A4Y8ZPV9</accession>
<protein>
    <recommendedName>
        <fullName evidence="4">DUF2927 domain-containing protein</fullName>
    </recommendedName>
</protein>
<proteinExistence type="predicted"/>
<reference evidence="2 3" key="1">
    <citation type="submission" date="2019-03" db="EMBL/GenBank/DDBJ databases">
        <title>Genome sequence of Sphingomonas sp. 17J27-24.</title>
        <authorList>
            <person name="Kim M."/>
            <person name="Maeng S."/>
            <person name="Sathiyaraj S."/>
        </authorList>
    </citation>
    <scope>NUCLEOTIDE SEQUENCE [LARGE SCALE GENOMIC DNA]</scope>
    <source>
        <strain evidence="2 3">17J27-24</strain>
    </source>
</reference>
<feature type="region of interest" description="Disordered" evidence="1">
    <location>
        <begin position="153"/>
        <end position="189"/>
    </location>
</feature>
<keyword evidence="3" id="KW-1185">Reference proteome</keyword>
<evidence type="ECO:0008006" key="4">
    <source>
        <dbReference type="Google" id="ProtNLM"/>
    </source>
</evidence>
<dbReference type="OrthoDB" id="7218943at2"/>
<sequence>MIGLALAAQAAPQPAGSDDIVVTGERLTRESARRYVNDVSRPVDGQLPTFRNPVCPGVIGLPAEQGSVIEARVRKVARHVGVKLAKEGCSPNLRIVVVDDSQTFVSELHKQKPEFFGGMELTEIDRLLKDQRPALAWNSVQLQNEDGNVYASNSAGRSSFGRMSQNRVSAGNDQAQAAEGMPRAGAGTGTMRASSASIIKQSTQQAILQSYVVVESAAVNGKTPMQVADYATMRALAAVQPPKEPEQVETILTLFEDGREAPPSIRAPDVAYLKALYSASPTLGKMAQLNRLTKAVLETSPEEPAGAGK</sequence>